<dbReference type="Proteomes" id="UP000666661">
    <property type="component" value="Unassembled WGS sequence"/>
</dbReference>
<proteinExistence type="predicted"/>
<keyword evidence="2" id="KW-1185">Reference proteome</keyword>
<evidence type="ECO:0000313" key="1">
    <source>
        <dbReference type="EMBL" id="MBP0601447.1"/>
    </source>
</evidence>
<comment type="caution">
    <text evidence="1">The sequence shown here is derived from an EMBL/GenBank/DDBJ whole genome shotgun (WGS) entry which is preliminary data.</text>
</comment>
<sequence>MILRSDPQYPLHHMYVVKLDRDAMPDALHGRLENLVSGTQRNFASAQELHGLMERDLEREDSPGQSPDPIP</sequence>
<reference evidence="1 2" key="1">
    <citation type="submission" date="2021-03" db="EMBL/GenBank/DDBJ databases">
        <title>Plant growth promoting bacteria isolated from wild legumes nodules and trapping Phaseolus vulgaris L. nodules in the center and southern Mexico.</title>
        <authorList>
            <person name="Estrada P."/>
        </authorList>
    </citation>
    <scope>NUCLEOTIDE SEQUENCE [LARGE SCALE GENOMIC DNA]</scope>
    <source>
        <strain evidence="1 2">MaGu-431</strain>
    </source>
</reference>
<evidence type="ECO:0000313" key="2">
    <source>
        <dbReference type="Proteomes" id="UP000666661"/>
    </source>
</evidence>
<name>A0ABS4B3C9_9GAMM</name>
<gene>
    <name evidence="1" type="ORF">J8I01_02805</name>
</gene>
<dbReference type="EMBL" id="JAGIQF010000001">
    <property type="protein sequence ID" value="MBP0601447.1"/>
    <property type="molecule type" value="Genomic_DNA"/>
</dbReference>
<organism evidence="1 2">
    <name type="scientific">Aeromonas sanarellii</name>
    <dbReference type="NCBI Taxonomy" id="633415"/>
    <lineage>
        <taxon>Bacteria</taxon>
        <taxon>Pseudomonadati</taxon>
        <taxon>Pseudomonadota</taxon>
        <taxon>Gammaproteobacteria</taxon>
        <taxon>Aeromonadales</taxon>
        <taxon>Aeromonadaceae</taxon>
        <taxon>Aeromonas</taxon>
    </lineage>
</organism>
<protein>
    <submittedName>
        <fullName evidence="1">Uncharacterized protein</fullName>
    </submittedName>
</protein>
<dbReference type="RefSeq" id="WP_209792224.1">
    <property type="nucleotide sequence ID" value="NZ_JAGIQF010000001.1"/>
</dbReference>
<accession>A0ABS4B3C9</accession>